<gene>
    <name evidence="6" type="ORF">GCM10010918_13560</name>
</gene>
<evidence type="ECO:0000259" key="5">
    <source>
        <dbReference type="Pfam" id="PF12706"/>
    </source>
</evidence>
<name>A0A917GYI7_9BACL</name>
<dbReference type="GO" id="GO:0016787">
    <property type="term" value="F:hydrolase activity"/>
    <property type="evidence" value="ECO:0007669"/>
    <property type="project" value="UniProtKB-KW"/>
</dbReference>
<evidence type="ECO:0000256" key="4">
    <source>
        <dbReference type="ARBA" id="ARBA00048505"/>
    </source>
</evidence>
<evidence type="ECO:0000256" key="1">
    <source>
        <dbReference type="ARBA" id="ARBA00022801"/>
    </source>
</evidence>
<dbReference type="InterPro" id="IPR001279">
    <property type="entry name" value="Metallo-B-lactamas"/>
</dbReference>
<organism evidence="6 7">
    <name type="scientific">Paenibacillus radicis</name>
    <name type="common">ex Gao et al. 2016</name>
    <dbReference type="NCBI Taxonomy" id="1737354"/>
    <lineage>
        <taxon>Bacteria</taxon>
        <taxon>Bacillati</taxon>
        <taxon>Bacillota</taxon>
        <taxon>Bacilli</taxon>
        <taxon>Bacillales</taxon>
        <taxon>Paenibacillaceae</taxon>
        <taxon>Paenibacillus</taxon>
    </lineage>
</organism>
<keyword evidence="1" id="KW-0378">Hydrolase</keyword>
<dbReference type="EMBL" id="BMHY01000002">
    <property type="protein sequence ID" value="GGG61374.1"/>
    <property type="molecule type" value="Genomic_DNA"/>
</dbReference>
<keyword evidence="7" id="KW-1185">Reference proteome</keyword>
<dbReference type="RefSeq" id="WP_188888181.1">
    <property type="nucleotide sequence ID" value="NZ_BMHY01000002.1"/>
</dbReference>
<dbReference type="Proteomes" id="UP000600247">
    <property type="component" value="Unassembled WGS sequence"/>
</dbReference>
<protein>
    <recommendedName>
        <fullName evidence="5">Metallo-beta-lactamase domain-containing protein</fullName>
    </recommendedName>
</protein>
<sequence length="251" mass="27209">MKLQLIRNATLRLQYAGVELLLDPMLSEAESSPPIINTANDRRNPLVPLPAAYEADALPDAVLITHLHNDHWDEAARQAIPHATPILCQPGDEAAITEAGFGHVTPIQETASFRGISIRRFGGQHGTGDIGKMMGPVSGFLLQAEGEPSIYIAGDTIWCSEVKDALHGYHPDVTVVNAGGARFIEGDPITMDGADVASVCRHAPYTKVVAVHMDAINHCYTTRSDLRTQLEGEGLLHQVLIPEDGEWLEEL</sequence>
<evidence type="ECO:0000256" key="3">
    <source>
        <dbReference type="ARBA" id="ARBA00034301"/>
    </source>
</evidence>
<feature type="domain" description="Metallo-beta-lactamase" evidence="5">
    <location>
        <begin position="36"/>
        <end position="213"/>
    </location>
</feature>
<comment type="catalytic activity">
    <reaction evidence="2">
        <text>3',5'-cyclic CMP + H2O = CMP + H(+)</text>
        <dbReference type="Rhea" id="RHEA:72675"/>
        <dbReference type="ChEBI" id="CHEBI:15377"/>
        <dbReference type="ChEBI" id="CHEBI:15378"/>
        <dbReference type="ChEBI" id="CHEBI:58003"/>
        <dbReference type="ChEBI" id="CHEBI:60377"/>
    </reaction>
    <physiologicalReaction direction="left-to-right" evidence="2">
        <dbReference type="Rhea" id="RHEA:72676"/>
    </physiologicalReaction>
</comment>
<dbReference type="InterPro" id="IPR036866">
    <property type="entry name" value="RibonucZ/Hydroxyglut_hydro"/>
</dbReference>
<dbReference type="PANTHER" id="PTHR43546">
    <property type="entry name" value="UPF0173 METAL-DEPENDENT HYDROLASE MJ1163-RELATED"/>
    <property type="match status" value="1"/>
</dbReference>
<dbReference type="Pfam" id="PF12706">
    <property type="entry name" value="Lactamase_B_2"/>
    <property type="match status" value="1"/>
</dbReference>
<accession>A0A917GYI7</accession>
<comment type="catalytic activity">
    <reaction evidence="4">
        <text>3',5'-cyclic UMP + H2O = UMP + H(+)</text>
        <dbReference type="Rhea" id="RHEA:70575"/>
        <dbReference type="ChEBI" id="CHEBI:15377"/>
        <dbReference type="ChEBI" id="CHEBI:15378"/>
        <dbReference type="ChEBI" id="CHEBI:57865"/>
        <dbReference type="ChEBI" id="CHEBI:184387"/>
    </reaction>
    <physiologicalReaction direction="left-to-right" evidence="4">
        <dbReference type="Rhea" id="RHEA:70576"/>
    </physiologicalReaction>
</comment>
<evidence type="ECO:0000313" key="6">
    <source>
        <dbReference type="EMBL" id="GGG61374.1"/>
    </source>
</evidence>
<evidence type="ECO:0000313" key="7">
    <source>
        <dbReference type="Proteomes" id="UP000600247"/>
    </source>
</evidence>
<comment type="function">
    <text evidence="3">Counteracts the endogenous Pycsar antiviral defense system. Phosphodiesterase that enables metal-dependent hydrolysis of host cyclic nucleotide Pycsar defense signals such as cCMP and cUMP.</text>
</comment>
<reference evidence="6 7" key="1">
    <citation type="journal article" date="2014" name="Int. J. Syst. Evol. Microbiol.">
        <title>Complete genome sequence of Corynebacterium casei LMG S-19264T (=DSM 44701T), isolated from a smear-ripened cheese.</title>
        <authorList>
            <consortium name="US DOE Joint Genome Institute (JGI-PGF)"/>
            <person name="Walter F."/>
            <person name="Albersmeier A."/>
            <person name="Kalinowski J."/>
            <person name="Ruckert C."/>
        </authorList>
    </citation>
    <scope>NUCLEOTIDE SEQUENCE [LARGE SCALE GENOMIC DNA]</scope>
    <source>
        <strain evidence="6 7">CGMCC 1.15286</strain>
    </source>
</reference>
<dbReference type="AlphaFoldDB" id="A0A917GYI7"/>
<proteinExistence type="predicted"/>
<evidence type="ECO:0000256" key="2">
    <source>
        <dbReference type="ARBA" id="ARBA00034221"/>
    </source>
</evidence>
<dbReference type="SUPFAM" id="SSF56281">
    <property type="entry name" value="Metallo-hydrolase/oxidoreductase"/>
    <property type="match status" value="1"/>
</dbReference>
<dbReference type="InterPro" id="IPR050114">
    <property type="entry name" value="UPF0173_UPF0282_UlaG_hydrolase"/>
</dbReference>
<dbReference type="Gene3D" id="3.60.15.10">
    <property type="entry name" value="Ribonuclease Z/Hydroxyacylglutathione hydrolase-like"/>
    <property type="match status" value="1"/>
</dbReference>
<comment type="caution">
    <text evidence="6">The sequence shown here is derived from an EMBL/GenBank/DDBJ whole genome shotgun (WGS) entry which is preliminary data.</text>
</comment>
<dbReference type="PANTHER" id="PTHR43546:SF9">
    <property type="entry name" value="L-ASCORBATE-6-PHOSPHATE LACTONASE ULAG-RELATED"/>
    <property type="match status" value="1"/>
</dbReference>